<evidence type="ECO:0000313" key="2">
    <source>
        <dbReference type="EMBL" id="UFP95193.1"/>
    </source>
</evidence>
<dbReference type="InterPro" id="IPR019595">
    <property type="entry name" value="DUF2470"/>
</dbReference>
<dbReference type="InterPro" id="IPR037119">
    <property type="entry name" value="Haem_oxidase_HugZ-like_sf"/>
</dbReference>
<reference evidence="2 3" key="1">
    <citation type="journal article" date="2021" name="Genome Biol. Evol.">
        <title>Complete Genome Sequencing of a Novel Gloeobacter Species from a Waterfall Cave in Mexico.</title>
        <authorList>
            <person name="Saw J.H."/>
            <person name="Cardona T."/>
            <person name="Montejano G."/>
        </authorList>
    </citation>
    <scope>NUCLEOTIDE SEQUENCE [LARGE SCALE GENOMIC DNA]</scope>
    <source>
        <strain evidence="2">MG652769</strain>
    </source>
</reference>
<sequence length="98" mass="10672">MSDAFSAQISERICRHMNEDHGDAVALYARVFGGAADCEAARMLSIDAEGMNLLVSDKDAQVPVRVTFKRPLKDAEDAHQMLIAMVKTGRARLAGQPI</sequence>
<dbReference type="Pfam" id="PF10615">
    <property type="entry name" value="DUF2470"/>
    <property type="match status" value="1"/>
</dbReference>
<keyword evidence="3" id="KW-1185">Reference proteome</keyword>
<evidence type="ECO:0000313" key="3">
    <source>
        <dbReference type="Proteomes" id="UP001054846"/>
    </source>
</evidence>
<feature type="domain" description="DUF2470" evidence="1">
    <location>
        <begin position="10"/>
        <end position="85"/>
    </location>
</feature>
<dbReference type="RefSeq" id="WP_230842407.1">
    <property type="nucleotide sequence ID" value="NZ_CP063845.1"/>
</dbReference>
<evidence type="ECO:0000259" key="1">
    <source>
        <dbReference type="Pfam" id="PF10615"/>
    </source>
</evidence>
<gene>
    <name evidence="2" type="ORF">ISF26_02780</name>
</gene>
<proteinExistence type="predicted"/>
<dbReference type="EMBL" id="CP063845">
    <property type="protein sequence ID" value="UFP95193.1"/>
    <property type="molecule type" value="Genomic_DNA"/>
</dbReference>
<organism evidence="2 3">
    <name type="scientific">Gloeobacter morelensis MG652769</name>
    <dbReference type="NCBI Taxonomy" id="2781736"/>
    <lineage>
        <taxon>Bacteria</taxon>
        <taxon>Bacillati</taxon>
        <taxon>Cyanobacteriota</taxon>
        <taxon>Cyanophyceae</taxon>
        <taxon>Gloeobacterales</taxon>
        <taxon>Gloeobacteraceae</taxon>
        <taxon>Gloeobacter</taxon>
        <taxon>Gloeobacter morelensis</taxon>
    </lineage>
</organism>
<dbReference type="Proteomes" id="UP001054846">
    <property type="component" value="Chromosome"/>
</dbReference>
<dbReference type="SUPFAM" id="SSF50475">
    <property type="entry name" value="FMN-binding split barrel"/>
    <property type="match status" value="1"/>
</dbReference>
<accession>A0ABY3PNP5</accession>
<dbReference type="Gene3D" id="3.20.180.10">
    <property type="entry name" value="PNP-oxidase-like"/>
    <property type="match status" value="1"/>
</dbReference>
<name>A0ABY3PNP5_9CYAN</name>
<protein>
    <submittedName>
        <fullName evidence="2">DUF2470 domain-containing protein</fullName>
    </submittedName>
</protein>